<dbReference type="GO" id="GO:0005979">
    <property type="term" value="P:regulation of glycogen biosynthetic process"/>
    <property type="evidence" value="ECO:0007669"/>
    <property type="project" value="TreeGrafter"/>
</dbReference>
<dbReference type="InterPro" id="IPR038175">
    <property type="entry name" value="CBM21_dom_sf"/>
</dbReference>
<dbReference type="Proteomes" id="UP001479290">
    <property type="component" value="Unassembled WGS sequence"/>
</dbReference>
<proteinExistence type="predicted"/>
<dbReference type="AlphaFoldDB" id="A0AAW2A956"/>
<keyword evidence="2 3" id="KW-0119">Carbohydrate metabolism</keyword>
<dbReference type="PROSITE" id="PS51159">
    <property type="entry name" value="CBM21"/>
    <property type="match status" value="1"/>
</dbReference>
<dbReference type="InterPro" id="IPR005036">
    <property type="entry name" value="CBM21_dom"/>
</dbReference>
<dbReference type="GO" id="GO:0000164">
    <property type="term" value="C:protein phosphatase type 1 complex"/>
    <property type="evidence" value="ECO:0007669"/>
    <property type="project" value="TreeGrafter"/>
</dbReference>
<dbReference type="GO" id="GO:0008157">
    <property type="term" value="F:protein phosphatase 1 binding"/>
    <property type="evidence" value="ECO:0007669"/>
    <property type="project" value="TreeGrafter"/>
</dbReference>
<protein>
    <recommendedName>
        <fullName evidence="3">Protein phosphatase 1 regulatory subunit</fullName>
    </recommendedName>
</protein>
<organism evidence="5 6">
    <name type="scientific">Culter alburnus</name>
    <name type="common">Topmouth culter</name>
    <dbReference type="NCBI Taxonomy" id="194366"/>
    <lineage>
        <taxon>Eukaryota</taxon>
        <taxon>Metazoa</taxon>
        <taxon>Chordata</taxon>
        <taxon>Craniata</taxon>
        <taxon>Vertebrata</taxon>
        <taxon>Euteleostomi</taxon>
        <taxon>Actinopterygii</taxon>
        <taxon>Neopterygii</taxon>
        <taxon>Teleostei</taxon>
        <taxon>Ostariophysi</taxon>
        <taxon>Cypriniformes</taxon>
        <taxon>Xenocyprididae</taxon>
        <taxon>Xenocypridinae</taxon>
        <taxon>Culter</taxon>
    </lineage>
</organism>
<evidence type="ECO:0000256" key="3">
    <source>
        <dbReference type="PIRNR" id="PIRNR038207"/>
    </source>
</evidence>
<accession>A0AAW2A956</accession>
<keyword evidence="1 3" id="KW-0321">Glycogen metabolism</keyword>
<comment type="caution">
    <text evidence="5">The sequence shown here is derived from an EMBL/GenBank/DDBJ whole genome shotgun (WGS) entry which is preliminary data.</text>
</comment>
<evidence type="ECO:0000256" key="2">
    <source>
        <dbReference type="ARBA" id="ARBA00023277"/>
    </source>
</evidence>
<dbReference type="PIRSF" id="PIRSF038207">
    <property type="entry name" value="PP1_GT_animal"/>
    <property type="match status" value="1"/>
</dbReference>
<evidence type="ECO:0000313" key="6">
    <source>
        <dbReference type="Proteomes" id="UP001479290"/>
    </source>
</evidence>
<dbReference type="EMBL" id="JAWDJR010000008">
    <property type="protein sequence ID" value="KAK9970149.1"/>
    <property type="molecule type" value="Genomic_DNA"/>
</dbReference>
<dbReference type="Pfam" id="PF03370">
    <property type="entry name" value="CBM_21"/>
    <property type="match status" value="1"/>
</dbReference>
<dbReference type="InterPro" id="IPR017434">
    <property type="entry name" value="Pase-1_reg-su_3B/C/D_met"/>
</dbReference>
<evidence type="ECO:0000259" key="4">
    <source>
        <dbReference type="PROSITE" id="PS51159"/>
    </source>
</evidence>
<dbReference type="GO" id="GO:0005977">
    <property type="term" value="P:glycogen metabolic process"/>
    <property type="evidence" value="ECO:0007669"/>
    <property type="project" value="UniProtKB-KW"/>
</dbReference>
<dbReference type="PANTHER" id="PTHR12307">
    <property type="entry name" value="PROTEIN PHOSPHATASE 1 REGULATORY SUBUNIT"/>
    <property type="match status" value="1"/>
</dbReference>
<name>A0AAW2A956_CULAL</name>
<feature type="domain" description="CBM21" evidence="4">
    <location>
        <begin position="137"/>
        <end position="247"/>
    </location>
</feature>
<dbReference type="PANTHER" id="PTHR12307:SF49">
    <property type="entry name" value="PROTEIN PHOSPHATASE 1 REGULATORY SUBUNIT"/>
    <property type="match status" value="1"/>
</dbReference>
<sequence length="253" mass="28696">MTCANVMSRFGPPVSMRSVDVGFRCRGSPHINHLLGVSSPKPLRPCISHQQVFEYRHSHSKGLIKSGRGEKRVAFADAKGLSLITVRLFSEKEDKIPREPLKIPRLKRLSCATEPANKTLRLSVGFEQPCRDFQAFRSRLQDHMVLLESCDVSKRCILGTVRVKNVCFEKAVHIRITFDTWRSYLDVPCTYLDQCYGEPGTDVFEFNISVPERIDPRERIEFCVSYLPAALGATEWDNNNGNNYCIKVCAAVQ</sequence>
<keyword evidence="6" id="KW-1185">Reference proteome</keyword>
<reference evidence="5 6" key="1">
    <citation type="submission" date="2024-05" db="EMBL/GenBank/DDBJ databases">
        <title>A high-quality chromosomal-level genome assembly of Topmouth culter (Culter alburnus).</title>
        <authorList>
            <person name="Zhao H."/>
        </authorList>
    </citation>
    <scope>NUCLEOTIDE SEQUENCE [LARGE SCALE GENOMIC DNA]</scope>
    <source>
        <strain evidence="5">CATC2023</strain>
        <tissue evidence="5">Muscle</tissue>
    </source>
</reference>
<dbReference type="InterPro" id="IPR050782">
    <property type="entry name" value="PP1_regulatory_subunit_3"/>
</dbReference>
<evidence type="ECO:0000313" key="5">
    <source>
        <dbReference type="EMBL" id="KAK9970149.1"/>
    </source>
</evidence>
<gene>
    <name evidence="5" type="ORF">ABG768_026114</name>
</gene>
<dbReference type="Gene3D" id="2.60.40.2440">
    <property type="entry name" value="Carbohydrate binding type-21 domain"/>
    <property type="match status" value="1"/>
</dbReference>
<dbReference type="GO" id="GO:2001069">
    <property type="term" value="F:glycogen binding"/>
    <property type="evidence" value="ECO:0007669"/>
    <property type="project" value="TreeGrafter"/>
</dbReference>
<evidence type="ECO:0000256" key="1">
    <source>
        <dbReference type="ARBA" id="ARBA00022600"/>
    </source>
</evidence>